<evidence type="ECO:0000313" key="4">
    <source>
        <dbReference type="Proteomes" id="UP001501266"/>
    </source>
</evidence>
<keyword evidence="2" id="KW-0812">Transmembrane</keyword>
<proteinExistence type="predicted"/>
<dbReference type="Proteomes" id="UP001501266">
    <property type="component" value="Unassembled WGS sequence"/>
</dbReference>
<keyword evidence="2" id="KW-0472">Membrane</keyword>
<feature type="region of interest" description="Disordered" evidence="1">
    <location>
        <begin position="127"/>
        <end position="149"/>
    </location>
</feature>
<keyword evidence="4" id="KW-1185">Reference proteome</keyword>
<accession>A0ABN1YT78</accession>
<keyword evidence="2" id="KW-1133">Transmembrane helix</keyword>
<organism evidence="3 4">
    <name type="scientific">Agrococcus citreus</name>
    <dbReference type="NCBI Taxonomy" id="84643"/>
    <lineage>
        <taxon>Bacteria</taxon>
        <taxon>Bacillati</taxon>
        <taxon>Actinomycetota</taxon>
        <taxon>Actinomycetes</taxon>
        <taxon>Micrococcales</taxon>
        <taxon>Microbacteriaceae</taxon>
        <taxon>Agrococcus</taxon>
    </lineage>
</organism>
<feature type="transmembrane region" description="Helical" evidence="2">
    <location>
        <begin position="216"/>
        <end position="246"/>
    </location>
</feature>
<comment type="caution">
    <text evidence="3">The sequence shown here is derived from an EMBL/GenBank/DDBJ whole genome shotgun (WGS) entry which is preliminary data.</text>
</comment>
<evidence type="ECO:0000256" key="2">
    <source>
        <dbReference type="SAM" id="Phobius"/>
    </source>
</evidence>
<sequence>MSMFMPPSPAGRPIAYVFGDPTTIKERGTEIEELGQMMLDSASQLQAVSDGSDGLKGKAVDKLREGVGDVHGRLKEAGELYKPTGPIVHAYGVALEREQPQIQGHVDTCQSLWETYIALPGSVEPRGTGGWFQPDADSPEAEQQAAEDKAKKDAFDAWEAEAKRFDNDYDHWESAFDTAAGNIDETLAGKIKDSFWDNLDGFVAGLVKVLQVAGMILAVAALIIGGPIVAAIAAVVAVLTLVLTIYQYVRNDAGKLDLALAIVGVIPFGSIGKLAQGKAGVMPFVADVAGGAFKPSTYSAAAQQLRTISMASRFGGGGLSGLRSGAGALWQLNNPEGFGTVMTRLLTGKTPGDFAELSKSFGEGFEAITWIPGAFDFTHGLFGNALKLANYGTQFAGTEGLSEKFPVLPFLGF</sequence>
<feature type="transmembrane region" description="Helical" evidence="2">
    <location>
        <begin position="258"/>
        <end position="275"/>
    </location>
</feature>
<gene>
    <name evidence="3" type="ORF">GCM10009640_14040</name>
</gene>
<evidence type="ECO:0000313" key="3">
    <source>
        <dbReference type="EMBL" id="GAA1422018.1"/>
    </source>
</evidence>
<protein>
    <submittedName>
        <fullName evidence="3">Uncharacterized protein</fullName>
    </submittedName>
</protein>
<evidence type="ECO:0000256" key="1">
    <source>
        <dbReference type="SAM" id="MobiDB-lite"/>
    </source>
</evidence>
<dbReference type="EMBL" id="BAAAKK010000004">
    <property type="protein sequence ID" value="GAA1422018.1"/>
    <property type="molecule type" value="Genomic_DNA"/>
</dbReference>
<name>A0ABN1YT78_9MICO</name>
<reference evidence="3 4" key="1">
    <citation type="journal article" date="2019" name="Int. J. Syst. Evol. Microbiol.">
        <title>The Global Catalogue of Microorganisms (GCM) 10K type strain sequencing project: providing services to taxonomists for standard genome sequencing and annotation.</title>
        <authorList>
            <consortium name="The Broad Institute Genomics Platform"/>
            <consortium name="The Broad Institute Genome Sequencing Center for Infectious Disease"/>
            <person name="Wu L."/>
            <person name="Ma J."/>
        </authorList>
    </citation>
    <scope>NUCLEOTIDE SEQUENCE [LARGE SCALE GENOMIC DNA]</scope>
    <source>
        <strain evidence="3 4">JCM 12398</strain>
    </source>
</reference>